<dbReference type="Gene3D" id="2.40.160.60">
    <property type="entry name" value="Outer membrane protein transport protein (OMPP1/FadL/TodX)"/>
    <property type="match status" value="1"/>
</dbReference>
<dbReference type="Proteomes" id="UP001501207">
    <property type="component" value="Unassembled WGS sequence"/>
</dbReference>
<dbReference type="InterPro" id="IPR047799">
    <property type="entry name" value="T9SS_OM_PorV"/>
</dbReference>
<evidence type="ECO:0000256" key="1">
    <source>
        <dbReference type="SAM" id="SignalP"/>
    </source>
</evidence>
<feature type="domain" description="Type IX secretion system protein PorV" evidence="2">
    <location>
        <begin position="36"/>
        <end position="274"/>
    </location>
</feature>
<dbReference type="RefSeq" id="WP_344981485.1">
    <property type="nucleotide sequence ID" value="NZ_BAABFN010000022.1"/>
</dbReference>
<dbReference type="EMBL" id="BAABFN010000022">
    <property type="protein sequence ID" value="GAA4319677.1"/>
    <property type="molecule type" value="Genomic_DNA"/>
</dbReference>
<evidence type="ECO:0000259" key="2">
    <source>
        <dbReference type="Pfam" id="PF19572"/>
    </source>
</evidence>
<dbReference type="Pfam" id="PF19572">
    <property type="entry name" value="PorV"/>
    <property type="match status" value="1"/>
</dbReference>
<sequence>MKKIFVILLGSAGLLSVTAGAVRAQMTYGAVDGRVNTVNTAVPFLRIVPDARSGAMGDAGLALSADATAVFHNLAKLPFAEKGAGATVTYTPWLREMADDVFLAAIGGYRKLDERQAIGASLRYFDMGDIQLTDFEGTDLARSHPREFAVDAGYALKLDDGFSMGIALRYIHSRLANGGKADGSSYKAGTAVAGDISAFYTKNVSYGGKQGGIWSFGAAITNLGSRISYTQDSGDKDFLPANLGIGAAYTHLIDERNKITLTLDINKLMAPTPDTADADRNNIPDYREKGTVGALFSSFGDAPGGIKEELHELMYSVGAEYWYNSLFAIRAGYFNEHRTKGNRKFLSLGIGLKYDRFGLDFSYLVPSGSGVQQNPLSNTLRLSLQADLDGLGK</sequence>
<protein>
    <submittedName>
        <fullName evidence="3">Type IX secretion system outer membrane channel protein PorV</fullName>
    </submittedName>
</protein>
<feature type="signal peptide" evidence="1">
    <location>
        <begin position="1"/>
        <end position="21"/>
    </location>
</feature>
<evidence type="ECO:0000313" key="3">
    <source>
        <dbReference type="EMBL" id="GAA4319677.1"/>
    </source>
</evidence>
<gene>
    <name evidence="3" type="primary">porV_2</name>
    <name evidence="3" type="ORF">GCM10023143_33270</name>
</gene>
<name>A0ABP8G8Q0_9BACT</name>
<evidence type="ECO:0000313" key="4">
    <source>
        <dbReference type="Proteomes" id="UP001501207"/>
    </source>
</evidence>
<proteinExistence type="predicted"/>
<organism evidence="3 4">
    <name type="scientific">Compostibacter hankyongensis</name>
    <dbReference type="NCBI Taxonomy" id="1007089"/>
    <lineage>
        <taxon>Bacteria</taxon>
        <taxon>Pseudomonadati</taxon>
        <taxon>Bacteroidota</taxon>
        <taxon>Chitinophagia</taxon>
        <taxon>Chitinophagales</taxon>
        <taxon>Chitinophagaceae</taxon>
        <taxon>Compostibacter</taxon>
    </lineage>
</organism>
<dbReference type="NCBIfam" id="NF033710">
    <property type="entry name" value="T9SS_OM_PorV"/>
    <property type="match status" value="1"/>
</dbReference>
<dbReference type="InterPro" id="IPR045741">
    <property type="entry name" value="PorV"/>
</dbReference>
<comment type="caution">
    <text evidence="3">The sequence shown here is derived from an EMBL/GenBank/DDBJ whole genome shotgun (WGS) entry which is preliminary data.</text>
</comment>
<feature type="chain" id="PRO_5045117272" evidence="1">
    <location>
        <begin position="22"/>
        <end position="393"/>
    </location>
</feature>
<keyword evidence="1" id="KW-0732">Signal</keyword>
<reference evidence="4" key="1">
    <citation type="journal article" date="2019" name="Int. J. Syst. Evol. Microbiol.">
        <title>The Global Catalogue of Microorganisms (GCM) 10K type strain sequencing project: providing services to taxonomists for standard genome sequencing and annotation.</title>
        <authorList>
            <consortium name="The Broad Institute Genomics Platform"/>
            <consortium name="The Broad Institute Genome Sequencing Center for Infectious Disease"/>
            <person name="Wu L."/>
            <person name="Ma J."/>
        </authorList>
    </citation>
    <scope>NUCLEOTIDE SEQUENCE [LARGE SCALE GENOMIC DNA]</scope>
    <source>
        <strain evidence="4">JCM 17664</strain>
    </source>
</reference>
<dbReference type="NCBIfam" id="NF033709">
    <property type="entry name" value="PorV_fam"/>
    <property type="match status" value="1"/>
</dbReference>
<accession>A0ABP8G8Q0</accession>
<keyword evidence="4" id="KW-1185">Reference proteome</keyword>